<organism evidence="2 3">
    <name type="scientific">Colletotrichum navitas</name>
    <dbReference type="NCBI Taxonomy" id="681940"/>
    <lineage>
        <taxon>Eukaryota</taxon>
        <taxon>Fungi</taxon>
        <taxon>Dikarya</taxon>
        <taxon>Ascomycota</taxon>
        <taxon>Pezizomycotina</taxon>
        <taxon>Sordariomycetes</taxon>
        <taxon>Hypocreomycetidae</taxon>
        <taxon>Glomerellales</taxon>
        <taxon>Glomerellaceae</taxon>
        <taxon>Colletotrichum</taxon>
        <taxon>Colletotrichum graminicola species complex</taxon>
    </lineage>
</organism>
<evidence type="ECO:0000313" key="3">
    <source>
        <dbReference type="Proteomes" id="UP001230504"/>
    </source>
</evidence>
<proteinExistence type="predicted"/>
<reference evidence="2" key="1">
    <citation type="submission" date="2021-06" db="EMBL/GenBank/DDBJ databases">
        <title>Comparative genomics, transcriptomics and evolutionary studies reveal genomic signatures of adaptation to plant cell wall in hemibiotrophic fungi.</title>
        <authorList>
            <consortium name="DOE Joint Genome Institute"/>
            <person name="Baroncelli R."/>
            <person name="Diaz J.F."/>
            <person name="Benocci T."/>
            <person name="Peng M."/>
            <person name="Battaglia E."/>
            <person name="Haridas S."/>
            <person name="Andreopoulos W."/>
            <person name="Labutti K."/>
            <person name="Pangilinan J."/>
            <person name="Floch G.L."/>
            <person name="Makela M.R."/>
            <person name="Henrissat B."/>
            <person name="Grigoriev I.V."/>
            <person name="Crouch J.A."/>
            <person name="De Vries R.P."/>
            <person name="Sukno S.A."/>
            <person name="Thon M.R."/>
        </authorList>
    </citation>
    <scope>NUCLEOTIDE SEQUENCE</scope>
    <source>
        <strain evidence="2">CBS 125086</strain>
    </source>
</reference>
<dbReference type="RefSeq" id="XP_060414160.1">
    <property type="nucleotide sequence ID" value="XM_060562184.1"/>
</dbReference>
<dbReference type="PANTHER" id="PTHR40132">
    <property type="entry name" value="PRE-MRNA-SPLICING FACTOR 38B"/>
    <property type="match status" value="1"/>
</dbReference>
<evidence type="ECO:0008006" key="4">
    <source>
        <dbReference type="Google" id="ProtNLM"/>
    </source>
</evidence>
<feature type="region of interest" description="Disordered" evidence="1">
    <location>
        <begin position="60"/>
        <end position="206"/>
    </location>
</feature>
<sequence>MPNDNLLTDEYVAELLAKEADDCSLKYSSMGMDAFRTDKKPANMPKPNTRFLRHIIKDTNTHNKNLLAREATESRARLKDLEHAEEKERRRKAGPQDIRRRQMGDIKAILGDRKGTPGRAGRADKEKPQTKDEAPQGGGFSIKGSSGRRATHERERGSAGDGDGGGGDVSDSDPLDDFIGPAPPQQVRSRGRGAAAGTSGIDKRFEADYDPKADVEMAEAGAGAGDWDDAVEAFRDRRKWRQNQEQRMRAAGYSDEMIKKWREGGGGGAGGEQRDERDVRWAKAGEKREWDRGKEEEEGVSGLFSEFN</sequence>
<feature type="compositionally biased region" description="Gly residues" evidence="1">
    <location>
        <begin position="159"/>
        <end position="168"/>
    </location>
</feature>
<feature type="compositionally biased region" description="Basic and acidic residues" evidence="1">
    <location>
        <begin position="97"/>
        <end position="134"/>
    </location>
</feature>
<dbReference type="PANTHER" id="PTHR40132:SF1">
    <property type="entry name" value="PRE-MRNA-SPLICING FACTOR 38B"/>
    <property type="match status" value="1"/>
</dbReference>
<comment type="caution">
    <text evidence="2">The sequence shown here is derived from an EMBL/GenBank/DDBJ whole genome shotgun (WGS) entry which is preliminary data.</text>
</comment>
<feature type="compositionally biased region" description="Basic and acidic residues" evidence="1">
    <location>
        <begin position="70"/>
        <end position="88"/>
    </location>
</feature>
<feature type="region of interest" description="Disordered" evidence="1">
    <location>
        <begin position="258"/>
        <end position="308"/>
    </location>
</feature>
<dbReference type="EMBL" id="JAHLJV010000029">
    <property type="protein sequence ID" value="KAK1590686.1"/>
    <property type="molecule type" value="Genomic_DNA"/>
</dbReference>
<keyword evidence="3" id="KW-1185">Reference proteome</keyword>
<evidence type="ECO:0000256" key="1">
    <source>
        <dbReference type="SAM" id="MobiDB-lite"/>
    </source>
</evidence>
<dbReference type="Proteomes" id="UP001230504">
    <property type="component" value="Unassembled WGS sequence"/>
</dbReference>
<name>A0AAD8V4Y5_9PEZI</name>
<dbReference type="AlphaFoldDB" id="A0AAD8V4Y5"/>
<accession>A0AAD8V4Y5</accession>
<evidence type="ECO:0000313" key="2">
    <source>
        <dbReference type="EMBL" id="KAK1590686.1"/>
    </source>
</evidence>
<feature type="compositionally biased region" description="Basic and acidic residues" evidence="1">
    <location>
        <begin position="272"/>
        <end position="295"/>
    </location>
</feature>
<protein>
    <recommendedName>
        <fullName evidence="4">Pre-mRNA-splicing factor 38B</fullName>
    </recommendedName>
</protein>
<gene>
    <name evidence="2" type="ORF">LY79DRAFT_631964</name>
</gene>
<dbReference type="GeneID" id="85446424"/>